<feature type="region of interest" description="Disordered" evidence="1">
    <location>
        <begin position="89"/>
        <end position="119"/>
    </location>
</feature>
<keyword evidence="4" id="KW-1185">Reference proteome</keyword>
<dbReference type="Proteomes" id="UP000775213">
    <property type="component" value="Unassembled WGS sequence"/>
</dbReference>
<evidence type="ECO:0000313" key="3">
    <source>
        <dbReference type="EMBL" id="KAH0463942.1"/>
    </source>
</evidence>
<evidence type="ECO:0000256" key="1">
    <source>
        <dbReference type="SAM" id="MobiDB-lite"/>
    </source>
</evidence>
<evidence type="ECO:0000313" key="4">
    <source>
        <dbReference type="Proteomes" id="UP000775213"/>
    </source>
</evidence>
<dbReference type="AlphaFoldDB" id="A0AAV7H6B6"/>
<comment type="caution">
    <text evidence="3">The sequence shown here is derived from an EMBL/GenBank/DDBJ whole genome shotgun (WGS) entry which is preliminary data.</text>
</comment>
<gene>
    <name evidence="3" type="ORF">IEQ34_006728</name>
</gene>
<proteinExistence type="predicted"/>
<dbReference type="EMBL" id="JAGFBR010000007">
    <property type="protein sequence ID" value="KAH0463942.1"/>
    <property type="molecule type" value="Genomic_DNA"/>
</dbReference>
<accession>A0AAV7H6B6</accession>
<organism evidence="3 4">
    <name type="scientific">Dendrobium chrysotoxum</name>
    <name type="common">Orchid</name>
    <dbReference type="NCBI Taxonomy" id="161865"/>
    <lineage>
        <taxon>Eukaryota</taxon>
        <taxon>Viridiplantae</taxon>
        <taxon>Streptophyta</taxon>
        <taxon>Embryophyta</taxon>
        <taxon>Tracheophyta</taxon>
        <taxon>Spermatophyta</taxon>
        <taxon>Magnoliopsida</taxon>
        <taxon>Liliopsida</taxon>
        <taxon>Asparagales</taxon>
        <taxon>Orchidaceae</taxon>
        <taxon>Epidendroideae</taxon>
        <taxon>Malaxideae</taxon>
        <taxon>Dendrobiinae</taxon>
        <taxon>Dendrobium</taxon>
    </lineage>
</organism>
<keyword evidence="2" id="KW-0472">Membrane</keyword>
<feature type="transmembrane region" description="Helical" evidence="2">
    <location>
        <begin position="127"/>
        <end position="144"/>
    </location>
</feature>
<evidence type="ECO:0000256" key="2">
    <source>
        <dbReference type="SAM" id="Phobius"/>
    </source>
</evidence>
<name>A0AAV7H6B6_DENCH</name>
<protein>
    <submittedName>
        <fullName evidence="3">Uncharacterized protein</fullName>
    </submittedName>
</protein>
<reference evidence="3 4" key="1">
    <citation type="journal article" date="2021" name="Hortic Res">
        <title>Chromosome-scale assembly of the Dendrobium chrysotoxum genome enhances the understanding of orchid evolution.</title>
        <authorList>
            <person name="Zhang Y."/>
            <person name="Zhang G.Q."/>
            <person name="Zhang D."/>
            <person name="Liu X.D."/>
            <person name="Xu X.Y."/>
            <person name="Sun W.H."/>
            <person name="Yu X."/>
            <person name="Zhu X."/>
            <person name="Wang Z.W."/>
            <person name="Zhao X."/>
            <person name="Zhong W.Y."/>
            <person name="Chen H."/>
            <person name="Yin W.L."/>
            <person name="Huang T."/>
            <person name="Niu S.C."/>
            <person name="Liu Z.J."/>
        </authorList>
    </citation>
    <scope>NUCLEOTIDE SEQUENCE [LARGE SCALE GENOMIC DNA]</scope>
    <source>
        <strain evidence="3">Lindl</strain>
    </source>
</reference>
<feature type="transmembrane region" description="Helical" evidence="2">
    <location>
        <begin position="6"/>
        <end position="32"/>
    </location>
</feature>
<keyword evidence="2" id="KW-0812">Transmembrane</keyword>
<sequence length="145" mass="15890">MFAKPGHILVVLLLLLGYVGIEVVDILSMLLLMGNHVGVKACLPWVKPMHQNIVKVLGGEFDRAAINKGAESRVKGINVKIYEENTEKLETKRKSEGQDEGGRSVGEKEMAKGGGGKEELKLDRTPTWIVAVVCTVIICISLFFE</sequence>
<keyword evidence="2" id="KW-1133">Transmembrane helix</keyword>